<gene>
    <name evidence="2" type="ORF">B0J11DRAFT_252449</name>
</gene>
<feature type="domain" description="Apple" evidence="1">
    <location>
        <begin position="26"/>
        <end position="107"/>
    </location>
</feature>
<dbReference type="AlphaFoldDB" id="A0A9P9IPR0"/>
<evidence type="ECO:0000313" key="3">
    <source>
        <dbReference type="Proteomes" id="UP000700596"/>
    </source>
</evidence>
<dbReference type="OrthoDB" id="3541215at2759"/>
<evidence type="ECO:0000259" key="1">
    <source>
        <dbReference type="PROSITE" id="PS50948"/>
    </source>
</evidence>
<comment type="caution">
    <text evidence="2">The sequence shown here is derived from an EMBL/GenBank/DDBJ whole genome shotgun (WGS) entry which is preliminary data.</text>
</comment>
<sequence>MILKLCPCSHPTSTMYCPIPSAGMECGWDTNTIAPIEQGEDWSIEHYYNPEECQQVCLERDACRAYRIDGSAQRGWNCEIFNVGLGANGTNLISPTPNGKQWWDRNCQKHIPAPCRGVRAPAPTPTPHIQPVPTAKRNLPNEVRAIPTPAVAPRAENGLSKRDVPLPDYLSDLEYFWSKIYVEPACSCLINSALPKTVKTTTTTYTKWIATTTSSTTYEDIFTVTTTPRQTTVYNSIK</sequence>
<evidence type="ECO:0000313" key="2">
    <source>
        <dbReference type="EMBL" id="KAH7130458.1"/>
    </source>
</evidence>
<keyword evidence="3" id="KW-1185">Reference proteome</keyword>
<dbReference type="PROSITE" id="PS50948">
    <property type="entry name" value="PAN"/>
    <property type="match status" value="1"/>
</dbReference>
<reference evidence="2" key="1">
    <citation type="journal article" date="2021" name="Nat. Commun.">
        <title>Genetic determinants of endophytism in the Arabidopsis root mycobiome.</title>
        <authorList>
            <person name="Mesny F."/>
            <person name="Miyauchi S."/>
            <person name="Thiergart T."/>
            <person name="Pickel B."/>
            <person name="Atanasova L."/>
            <person name="Karlsson M."/>
            <person name="Huettel B."/>
            <person name="Barry K.W."/>
            <person name="Haridas S."/>
            <person name="Chen C."/>
            <person name="Bauer D."/>
            <person name="Andreopoulos W."/>
            <person name="Pangilinan J."/>
            <person name="LaButti K."/>
            <person name="Riley R."/>
            <person name="Lipzen A."/>
            <person name="Clum A."/>
            <person name="Drula E."/>
            <person name="Henrissat B."/>
            <person name="Kohler A."/>
            <person name="Grigoriev I.V."/>
            <person name="Martin F.M."/>
            <person name="Hacquard S."/>
        </authorList>
    </citation>
    <scope>NUCLEOTIDE SEQUENCE</scope>
    <source>
        <strain evidence="2">MPI-CAGE-CH-0243</strain>
    </source>
</reference>
<accession>A0A9P9IPR0</accession>
<dbReference type="EMBL" id="JAGMWT010000004">
    <property type="protein sequence ID" value="KAH7130458.1"/>
    <property type="molecule type" value="Genomic_DNA"/>
</dbReference>
<protein>
    <recommendedName>
        <fullName evidence="1">Apple domain-containing protein</fullName>
    </recommendedName>
</protein>
<name>A0A9P9IPR0_9PLEO</name>
<dbReference type="Proteomes" id="UP000700596">
    <property type="component" value="Unassembled WGS sequence"/>
</dbReference>
<organism evidence="2 3">
    <name type="scientific">Dendryphion nanum</name>
    <dbReference type="NCBI Taxonomy" id="256645"/>
    <lineage>
        <taxon>Eukaryota</taxon>
        <taxon>Fungi</taxon>
        <taxon>Dikarya</taxon>
        <taxon>Ascomycota</taxon>
        <taxon>Pezizomycotina</taxon>
        <taxon>Dothideomycetes</taxon>
        <taxon>Pleosporomycetidae</taxon>
        <taxon>Pleosporales</taxon>
        <taxon>Torulaceae</taxon>
        <taxon>Dendryphion</taxon>
    </lineage>
</organism>
<dbReference type="InterPro" id="IPR003609">
    <property type="entry name" value="Pan_app"/>
</dbReference>
<proteinExistence type="predicted"/>